<comment type="caution">
    <text evidence="1">The sequence shown here is derived from an EMBL/GenBank/DDBJ whole genome shotgun (WGS) entry which is preliminary data.</text>
</comment>
<dbReference type="AlphaFoldDB" id="A0AAV5QQ78"/>
<name>A0AAV5QQ78_9ASCO</name>
<accession>A0AAV5QQ78</accession>
<dbReference type="RefSeq" id="XP_064854064.1">
    <property type="nucleotide sequence ID" value="XM_064997992.1"/>
</dbReference>
<dbReference type="EMBL" id="BTFZ01000011">
    <property type="protein sequence ID" value="GMM37068.1"/>
    <property type="molecule type" value="Genomic_DNA"/>
</dbReference>
<dbReference type="InterPro" id="IPR036812">
    <property type="entry name" value="NAD(P)_OxRdtase_dom_sf"/>
</dbReference>
<sequence>MEAYSPLTRGKKLEDPNLLLVAKVNWSLQKGFIPIDKSTSEARIRENFESTNFKLSDADVKLLTHDEEILYLSSGGIQPQSNEGGFLFAFSMI</sequence>
<gene>
    <name evidence="1" type="ORF">DASC09_043930</name>
</gene>
<dbReference type="GeneID" id="90075043"/>
<evidence type="ECO:0000313" key="1">
    <source>
        <dbReference type="EMBL" id="GMM37068.1"/>
    </source>
</evidence>
<evidence type="ECO:0000313" key="2">
    <source>
        <dbReference type="Proteomes" id="UP001360560"/>
    </source>
</evidence>
<dbReference type="Gene3D" id="3.20.20.100">
    <property type="entry name" value="NADP-dependent oxidoreductase domain"/>
    <property type="match status" value="1"/>
</dbReference>
<dbReference type="Proteomes" id="UP001360560">
    <property type="component" value="Unassembled WGS sequence"/>
</dbReference>
<protein>
    <submittedName>
        <fullName evidence="1">Uncharacterized protein</fullName>
    </submittedName>
</protein>
<keyword evidence="2" id="KW-1185">Reference proteome</keyword>
<organism evidence="1 2">
    <name type="scientific">Saccharomycopsis crataegensis</name>
    <dbReference type="NCBI Taxonomy" id="43959"/>
    <lineage>
        <taxon>Eukaryota</taxon>
        <taxon>Fungi</taxon>
        <taxon>Dikarya</taxon>
        <taxon>Ascomycota</taxon>
        <taxon>Saccharomycotina</taxon>
        <taxon>Saccharomycetes</taxon>
        <taxon>Saccharomycopsidaceae</taxon>
        <taxon>Saccharomycopsis</taxon>
    </lineage>
</organism>
<dbReference type="SUPFAM" id="SSF51430">
    <property type="entry name" value="NAD(P)-linked oxidoreductase"/>
    <property type="match status" value="1"/>
</dbReference>
<reference evidence="1 2" key="1">
    <citation type="journal article" date="2023" name="Elife">
        <title>Identification of key yeast species and microbe-microbe interactions impacting larval growth of Drosophila in the wild.</title>
        <authorList>
            <person name="Mure A."/>
            <person name="Sugiura Y."/>
            <person name="Maeda R."/>
            <person name="Honda K."/>
            <person name="Sakurai N."/>
            <person name="Takahashi Y."/>
            <person name="Watada M."/>
            <person name="Katoh T."/>
            <person name="Gotoh A."/>
            <person name="Gotoh Y."/>
            <person name="Taniguchi I."/>
            <person name="Nakamura K."/>
            <person name="Hayashi T."/>
            <person name="Katayama T."/>
            <person name="Uemura T."/>
            <person name="Hattori Y."/>
        </authorList>
    </citation>
    <scope>NUCLEOTIDE SEQUENCE [LARGE SCALE GENOMIC DNA]</scope>
    <source>
        <strain evidence="1 2">SC-9</strain>
    </source>
</reference>
<proteinExistence type="predicted"/>